<organism evidence="2 3">
    <name type="scientific">Macrostomum lignano</name>
    <dbReference type="NCBI Taxonomy" id="282301"/>
    <lineage>
        <taxon>Eukaryota</taxon>
        <taxon>Metazoa</taxon>
        <taxon>Spiralia</taxon>
        <taxon>Lophotrochozoa</taxon>
        <taxon>Platyhelminthes</taxon>
        <taxon>Rhabditophora</taxon>
        <taxon>Macrostomorpha</taxon>
        <taxon>Macrostomida</taxon>
        <taxon>Macrostomidae</taxon>
        <taxon>Macrostomum</taxon>
    </lineage>
</organism>
<feature type="region of interest" description="Disordered" evidence="1">
    <location>
        <begin position="504"/>
        <end position="551"/>
    </location>
</feature>
<feature type="compositionally biased region" description="Polar residues" evidence="1">
    <location>
        <begin position="531"/>
        <end position="544"/>
    </location>
</feature>
<dbReference type="AlphaFoldDB" id="A0A1I8H0L9"/>
<keyword evidence="2" id="KW-1185">Reference proteome</keyword>
<sequence>LKSLESEVEFPAFSTCSPADTALSKVSSPSRKFMATAVPASFLSAAAVSSGSSDESDTRDSADESDNEADEAPVGSGAARRKRYRRTASMGQKDADACNPSWKTPVRRRILRKDRRATLEMLTSDDDVNSYQEARPSSYREPVARRTLHETSKHLKSSFETLYNPELNRQQATGPGLLTSSSSESLASDAANTLATDTWQLASGPKLSSPYLDVSRPALDSRMTPEQAERRGDGFQQDGRAHEGTSGEIWTEFGGHSPAVLDGQWKASESRNSQPVNLSIRMSKPSLQVSTDAPTHSNGSFGVNVEVELSRSAVPAVGPELPVSEPLIGSFKQQGLPTALKPAPLVPDKPKTATLTRSRRVLPAVPDSADLEVSDLLRRDAPSEAASADFSGRPKSAVEILVPRGRCSSIQQLPSSATVSQQLRSLFHNPSPHIMLHRAPTQQTQPQPPRKPIAEHDVSAELNKARQKYMPLRASHVIHQPPQAQPQPAHPHGNGRQSAVEMLMSRQQPTSRSLASTPQQPQQMPRSQKQWTPQPSQGSRQEANSHYDATPKQASSNILEHYNSRSSSSSAVHGAIHHEPYKASPQGYSHQRHASPAPVAPHDRPRHEQTAYKALFESPHLPSRAAQVQPHKAQPKAVSQTARYSPQIAQTPTQAPPLPPRRAKQQFLDHQVPSPHQLSRAQSAVEQQIYNRVQPAPKPLLSTYQLRAPPPPDDAGGSGEDDSGCGQSSGEYLLASEPTRPAAESPANPTRIQTNPRSGRTATTLEPKRSQLPSGPHLPPNAVRVLPRMDNVEVGELQRVLALRRERAATAAAMKSGEGAKDAIEGLEQMCRDMRLHDDQLLDGAERRDTAIRVQARMESLRTPQSRSAATDEQQSGHYSHDRTASDQVQQLAADPSCRHRQTAIVTSKMTRPESATRRRDPLNTSLQPPNQRHHRAGQDRVLLLPGEQESGPEIIL</sequence>
<evidence type="ECO:0000256" key="1">
    <source>
        <dbReference type="SAM" id="MobiDB-lite"/>
    </source>
</evidence>
<feature type="compositionally biased region" description="Polar residues" evidence="1">
    <location>
        <begin position="505"/>
        <end position="517"/>
    </location>
</feature>
<reference evidence="3 4" key="1">
    <citation type="submission" date="2016-11" db="UniProtKB">
        <authorList>
            <consortium name="WormBaseParasite"/>
        </authorList>
    </citation>
    <scope>IDENTIFICATION</scope>
</reference>
<feature type="compositionally biased region" description="Polar residues" evidence="1">
    <location>
        <begin position="862"/>
        <end position="878"/>
    </location>
</feature>
<dbReference type="Proteomes" id="UP000095280">
    <property type="component" value="Unplaced"/>
</dbReference>
<feature type="region of interest" description="Disordered" evidence="1">
    <location>
        <begin position="45"/>
        <end position="105"/>
    </location>
</feature>
<name>A0A1I8H0L9_9PLAT</name>
<evidence type="ECO:0000313" key="2">
    <source>
        <dbReference type="Proteomes" id="UP000095280"/>
    </source>
</evidence>
<feature type="region of interest" description="Disordered" evidence="1">
    <location>
        <begin position="127"/>
        <end position="146"/>
    </location>
</feature>
<dbReference type="WBParaSite" id="maker-uti_cns_0003750-snap-gene-0.4-mRNA-1">
    <property type="protein sequence ID" value="maker-uti_cns_0003750-snap-gene-0.4-mRNA-1"/>
    <property type="gene ID" value="maker-uti_cns_0003750-snap-gene-0.4"/>
</dbReference>
<feature type="compositionally biased region" description="Polar residues" evidence="1">
    <location>
        <begin position="674"/>
        <end position="684"/>
    </location>
</feature>
<dbReference type="WBParaSite" id="maker-uti_cns_0011393-snap-gene-0.11-mRNA-1">
    <property type="protein sequence ID" value="maker-uti_cns_0011393-snap-gene-0.11-mRNA-1"/>
    <property type="gene ID" value="maker-uti_cns_0011393-snap-gene-0.11"/>
</dbReference>
<feature type="region of interest" description="Disordered" evidence="1">
    <location>
        <begin position="622"/>
        <end position="684"/>
    </location>
</feature>
<feature type="region of interest" description="Disordered" evidence="1">
    <location>
        <begin position="580"/>
        <end position="607"/>
    </location>
</feature>
<protein>
    <submittedName>
        <fullName evidence="3 4">ASD2 domain-containing protein</fullName>
    </submittedName>
</protein>
<feature type="compositionally biased region" description="Low complexity" evidence="1">
    <location>
        <begin position="518"/>
        <end position="530"/>
    </location>
</feature>
<feature type="region of interest" description="Disordered" evidence="1">
    <location>
        <begin position="205"/>
        <end position="254"/>
    </location>
</feature>
<proteinExistence type="predicted"/>
<feature type="region of interest" description="Disordered" evidence="1">
    <location>
        <begin position="702"/>
        <end position="782"/>
    </location>
</feature>
<accession>A0A1I8H0L9</accession>
<evidence type="ECO:0000313" key="3">
    <source>
        <dbReference type="WBParaSite" id="maker-uti_cns_0003750-snap-gene-0.4-mRNA-1"/>
    </source>
</evidence>
<feature type="compositionally biased region" description="Basic and acidic residues" evidence="1">
    <location>
        <begin position="911"/>
        <end position="922"/>
    </location>
</feature>
<feature type="compositionally biased region" description="Polar residues" evidence="1">
    <location>
        <begin position="747"/>
        <end position="764"/>
    </location>
</feature>
<evidence type="ECO:0000313" key="4">
    <source>
        <dbReference type="WBParaSite" id="maker-uti_cns_0011393-snap-gene-0.11-mRNA-1"/>
    </source>
</evidence>
<feature type="compositionally biased region" description="Basic and acidic residues" evidence="1">
    <location>
        <begin position="227"/>
        <end position="245"/>
    </location>
</feature>
<feature type="region of interest" description="Disordered" evidence="1">
    <location>
        <begin position="857"/>
        <end position="957"/>
    </location>
</feature>